<gene>
    <name evidence="7" type="ORF">BBEV_0172</name>
</gene>
<comment type="similarity">
    <text evidence="1">Belongs to the low molecular weight phosphotyrosine protein phosphatase family.</text>
</comment>
<dbReference type="PRINTS" id="PR00719">
    <property type="entry name" value="LMWPTPASE"/>
</dbReference>
<dbReference type="Proteomes" id="UP000094463">
    <property type="component" value="Chromosome"/>
</dbReference>
<dbReference type="Pfam" id="PF01451">
    <property type="entry name" value="LMWPc"/>
    <property type="match status" value="1"/>
</dbReference>
<dbReference type="InterPro" id="IPR036196">
    <property type="entry name" value="Ptyr_pPase_sf"/>
</dbReference>
<dbReference type="RefSeq" id="WP_069363729.1">
    <property type="nucleotide sequence ID" value="NZ_CP012502.1"/>
</dbReference>
<accession>A0A1D7QRD1</accession>
<evidence type="ECO:0000256" key="2">
    <source>
        <dbReference type="ARBA" id="ARBA00022801"/>
    </source>
</evidence>
<feature type="active site" evidence="4">
    <location>
        <position position="14"/>
    </location>
</feature>
<dbReference type="Gene3D" id="3.40.50.2300">
    <property type="match status" value="1"/>
</dbReference>
<keyword evidence="8" id="KW-1185">Reference proteome</keyword>
<evidence type="ECO:0000313" key="7">
    <source>
        <dbReference type="EMBL" id="AOM81567.1"/>
    </source>
</evidence>
<name>A0A1D7QRD1_9BACI</name>
<dbReference type="InterPro" id="IPR050438">
    <property type="entry name" value="LMW_PTPase"/>
</dbReference>
<dbReference type="PANTHER" id="PTHR11717">
    <property type="entry name" value="LOW MOLECULAR WEIGHT PROTEIN TYROSINE PHOSPHATASE"/>
    <property type="match status" value="1"/>
</dbReference>
<keyword evidence="3" id="KW-0904">Protein phosphatase</keyword>
<dbReference type="EMBL" id="CP012502">
    <property type="protein sequence ID" value="AOM81567.1"/>
    <property type="molecule type" value="Genomic_DNA"/>
</dbReference>
<dbReference type="AlphaFoldDB" id="A0A1D7QRD1"/>
<feature type="active site" description="Nucleophile" evidence="4">
    <location>
        <position position="8"/>
    </location>
</feature>
<dbReference type="InterPro" id="IPR023485">
    <property type="entry name" value="Ptyr_pPase"/>
</dbReference>
<dbReference type="EC" id="3.1.3.48" evidence="7"/>
<dbReference type="PANTHER" id="PTHR11717:SF31">
    <property type="entry name" value="LOW MOLECULAR WEIGHT PROTEIN-TYROSINE-PHOSPHATASE ETP-RELATED"/>
    <property type="match status" value="1"/>
</dbReference>
<feature type="domain" description="Phosphotyrosine protein phosphatase I" evidence="6">
    <location>
        <begin position="2"/>
        <end position="213"/>
    </location>
</feature>
<organism evidence="7 8">
    <name type="scientific">Salisediminibacterium beveridgei</name>
    <dbReference type="NCBI Taxonomy" id="632773"/>
    <lineage>
        <taxon>Bacteria</taxon>
        <taxon>Bacillati</taxon>
        <taxon>Bacillota</taxon>
        <taxon>Bacilli</taxon>
        <taxon>Bacillales</taxon>
        <taxon>Bacillaceae</taxon>
        <taxon>Salisediminibacterium</taxon>
    </lineage>
</organism>
<evidence type="ECO:0000256" key="4">
    <source>
        <dbReference type="PIRSR" id="PIRSR617867-1"/>
    </source>
</evidence>
<dbReference type="SUPFAM" id="SSF52788">
    <property type="entry name" value="Phosphotyrosine protein phosphatases I"/>
    <property type="match status" value="2"/>
</dbReference>
<evidence type="ECO:0000259" key="6">
    <source>
        <dbReference type="SMART" id="SM00226"/>
    </source>
</evidence>
<proteinExistence type="inferred from homology"/>
<protein>
    <submittedName>
        <fullName evidence="7">Low molecular weight protein tyrosine phosphatase</fullName>
        <ecNumber evidence="7">3.1.3.48</ecNumber>
    </submittedName>
</protein>
<dbReference type="STRING" id="632773.BBEV_0172"/>
<feature type="coiled-coil region" evidence="5">
    <location>
        <begin position="104"/>
        <end position="138"/>
    </location>
</feature>
<evidence type="ECO:0000256" key="3">
    <source>
        <dbReference type="ARBA" id="ARBA00022912"/>
    </source>
</evidence>
<evidence type="ECO:0000256" key="5">
    <source>
        <dbReference type="SAM" id="Coils"/>
    </source>
</evidence>
<evidence type="ECO:0000256" key="1">
    <source>
        <dbReference type="ARBA" id="ARBA00011063"/>
    </source>
</evidence>
<reference evidence="7 8" key="1">
    <citation type="submission" date="2015-08" db="EMBL/GenBank/DDBJ databases">
        <title>The complete genome sequence of Bacillus beveridgei MLTeJB.</title>
        <authorList>
            <person name="Hanson T.E."/>
            <person name="Mesa C."/>
            <person name="Basesman S.M."/>
            <person name="Oremland R.S."/>
        </authorList>
    </citation>
    <scope>NUCLEOTIDE SEQUENCE [LARGE SCALE GENOMIC DNA]</scope>
    <source>
        <strain evidence="7 8">MLTeJB</strain>
    </source>
</reference>
<dbReference type="PATRIC" id="fig|632773.3.peg.184"/>
<dbReference type="KEGG" id="bbev:BBEV_0172"/>
<evidence type="ECO:0000313" key="8">
    <source>
        <dbReference type="Proteomes" id="UP000094463"/>
    </source>
</evidence>
<sequence length="216" mass="24641">MTRVLFVCTGNTCRSPMAEALLEHRNKTDHVEADSAALHGLEGVPMSEGTRRVLQTRGIMESHQSKILDEFRLRSADIVLAMTESHKQSLIDQFPEAVEKVFTLKEYTADDPELLDKMEQLKAQYAEMELERAKILAEHQGEVETYNEEGTLSNQSKIEEKLLNALLPYQSAIDKLQWDMPSLDIPDPFGGEEEEYEAVYEEINQAITRLLEKIEN</sequence>
<keyword evidence="2 7" id="KW-0378">Hydrolase</keyword>
<dbReference type="SMART" id="SM00226">
    <property type="entry name" value="LMWPc"/>
    <property type="match status" value="1"/>
</dbReference>
<dbReference type="GO" id="GO:0004725">
    <property type="term" value="F:protein tyrosine phosphatase activity"/>
    <property type="evidence" value="ECO:0007669"/>
    <property type="project" value="UniProtKB-EC"/>
</dbReference>
<keyword evidence="5" id="KW-0175">Coiled coil</keyword>
<dbReference type="InterPro" id="IPR017867">
    <property type="entry name" value="Tyr_phospatase_low_mol_wt"/>
</dbReference>